<feature type="transmembrane region" description="Helical" evidence="3">
    <location>
        <begin position="1228"/>
        <end position="1248"/>
    </location>
</feature>
<feature type="transmembrane region" description="Helical" evidence="3">
    <location>
        <begin position="1531"/>
        <end position="1549"/>
    </location>
</feature>
<evidence type="ECO:0000313" key="5">
    <source>
        <dbReference type="Proteomes" id="UP000287394"/>
    </source>
</evidence>
<feature type="compositionally biased region" description="Basic and acidic residues" evidence="2">
    <location>
        <begin position="227"/>
        <end position="237"/>
    </location>
</feature>
<accession>A0A402D1G6</accession>
<feature type="transmembrane region" description="Helical" evidence="3">
    <location>
        <begin position="1279"/>
        <end position="1297"/>
    </location>
</feature>
<dbReference type="InterPro" id="IPR016035">
    <property type="entry name" value="Acyl_Trfase/lysoPLipase"/>
</dbReference>
<evidence type="ECO:0000313" key="4">
    <source>
        <dbReference type="EMBL" id="BDI31604.1"/>
    </source>
</evidence>
<dbReference type="GO" id="GO:0016042">
    <property type="term" value="P:lipid catabolic process"/>
    <property type="evidence" value="ECO:0007669"/>
    <property type="project" value="UniProtKB-UniRule"/>
</dbReference>
<feature type="transmembrane region" description="Helical" evidence="3">
    <location>
        <begin position="1254"/>
        <end position="1272"/>
    </location>
</feature>
<keyword evidence="1" id="KW-0442">Lipid degradation</keyword>
<dbReference type="Pfam" id="PF11856">
    <property type="entry name" value="DUF3376"/>
    <property type="match status" value="1"/>
</dbReference>
<feature type="region of interest" description="Disordered" evidence="2">
    <location>
        <begin position="226"/>
        <end position="274"/>
    </location>
</feature>
<keyword evidence="3" id="KW-0812">Transmembrane</keyword>
<keyword evidence="1" id="KW-0378">Hydrolase</keyword>
<feature type="active site" description="Nucleophile" evidence="1">
    <location>
        <position position="81"/>
    </location>
</feature>
<dbReference type="GO" id="GO:0016787">
    <property type="term" value="F:hydrolase activity"/>
    <property type="evidence" value="ECO:0007669"/>
    <property type="project" value="UniProtKB-UniRule"/>
</dbReference>
<dbReference type="SUPFAM" id="SSF52151">
    <property type="entry name" value="FabD/lysophospholipase-like"/>
    <property type="match status" value="1"/>
</dbReference>
<evidence type="ECO:0000256" key="2">
    <source>
        <dbReference type="SAM" id="MobiDB-lite"/>
    </source>
</evidence>
<feature type="transmembrane region" description="Helical" evidence="3">
    <location>
        <begin position="1431"/>
        <end position="1450"/>
    </location>
</feature>
<feature type="transmembrane region" description="Helical" evidence="3">
    <location>
        <begin position="1338"/>
        <end position="1355"/>
    </location>
</feature>
<feature type="short sequence motif" description="DGA/G" evidence="1">
    <location>
        <begin position="319"/>
        <end position="321"/>
    </location>
</feature>
<protein>
    <submittedName>
        <fullName evidence="4">Uncharacterized protein</fullName>
    </submittedName>
</protein>
<evidence type="ECO:0000256" key="1">
    <source>
        <dbReference type="PROSITE-ProRule" id="PRU01161"/>
    </source>
</evidence>
<keyword evidence="3" id="KW-1133">Transmembrane helix</keyword>
<feature type="transmembrane region" description="Helical" evidence="3">
    <location>
        <begin position="1201"/>
        <end position="1221"/>
    </location>
</feature>
<dbReference type="Pfam" id="PF01734">
    <property type="entry name" value="Patatin"/>
    <property type="match status" value="1"/>
</dbReference>
<dbReference type="EMBL" id="AP025739">
    <property type="protein sequence ID" value="BDI31604.1"/>
    <property type="molecule type" value="Genomic_DNA"/>
</dbReference>
<comment type="caution">
    <text evidence="1">Lacks conserved residue(s) required for the propagation of feature annotation.</text>
</comment>
<evidence type="ECO:0000256" key="3">
    <source>
        <dbReference type="SAM" id="Phobius"/>
    </source>
</evidence>
<organism evidence="4 5">
    <name type="scientific">Capsulimonas corticalis</name>
    <dbReference type="NCBI Taxonomy" id="2219043"/>
    <lineage>
        <taxon>Bacteria</taxon>
        <taxon>Bacillati</taxon>
        <taxon>Armatimonadota</taxon>
        <taxon>Armatimonadia</taxon>
        <taxon>Capsulimonadales</taxon>
        <taxon>Capsulimonadaceae</taxon>
        <taxon>Capsulimonas</taxon>
    </lineage>
</organism>
<dbReference type="OrthoDB" id="100834at2"/>
<feature type="region of interest" description="Disordered" evidence="2">
    <location>
        <begin position="638"/>
        <end position="664"/>
    </location>
</feature>
<feature type="active site" description="Proton acceptor" evidence="1">
    <location>
        <position position="319"/>
    </location>
</feature>
<dbReference type="InterPro" id="IPR024282">
    <property type="entry name" value="DUF3376"/>
</dbReference>
<sequence length="1575" mass="172442">MPSAKNIDRYSLGDAQIVKDSQVPVREVRVAVCMVGGTSLAIYEHGVAQELFRMVHGLGMYGLLKRITQSHAYVDIVSGTSAGGINGVGLCTALTCGSELEPMRAVWVSGADIDNLLQDPKDGNVTSILKGESYYFPLVQRLFQQLSKTDSPGPYPTAYTVPSGWWETSKGAKPNVVYADLDLFVTGTYYEPLTKAYFDSRSKAVFNHDYAGVFQFKHRPRQNQSHFRYDYSDDHPLAARPTDTDAQSEAKAKARAGDSSTAAAESAPERRRGVADRLARVARTTSSLPALFEPSEVDPVLMGGIIETPAADRPVYMSDGGFLNNRPLNLVLKEVARRPASQEVLRKVVFVEPSPENRESGVAAGAKPNALQNTGFYFDVPHRQSLTECLATITEHNAKALKFKEVLSAARKTFAPNGSALNAPADKNLWVEICLQVLRDTIIGIWSRALKIEDTAMNSDDNIAISQSNQADVASKAPVQQLRVLRSRLYARLRANCLDYQAEVTEATSTSIGWEQGCFHIEFVDPTYIVRKSTRAFKEIYEAIFPQADFADILFSNTDNTPQNAAEQKPKTEQELRNQLLTHLSNDGDSRNEQYQLLQGILRQINHVRDLADIIANTLVGVLGGMVNVDEFTALVSQSDTDAKSSQGKTTQSETEQSNSDGATQTISAVDNNLDNLWKLLVNNIYYVLSLTNNENYSFDPAATPTQGSSNAEAGTMEYEARQIKKISEDNCRKLLNPKEKMSPPSGFTPEQSILALLEDRIDRLVSEAALILTPSITYYRNLLDSCEQASPCGAPVPKRPIALEWATKIVGNFKEIGKGLQALDIRLFPTQHASDLANLDRIELLYVTPRDCTLGASFETAKNKLAGDVLGNLGGFLKRSWRVNDIMWGRLDSSGAFADMLLQQTRLIRILDAGQAAGNQMFGAIDRYITTGRIDTGTSDPDAIGVLLGGYWTADVKAAVKQWLSSNYAKDRTGLVDSESRNLVRDMILRRHHLEILEREVPEALAEAISEAAQWRCNGDTRYEEIRESTHDNEAASSANQTPILSIAQEASTIIDQLQTLSTPTRSESNIEIMRRTASRMVQDLFTQPDTNNTMRGKVTDRHGVSANIPGLLKVRRVAAAAILMIVKKTSSPNEASPGEIERYFSNGYAIGREEIAINIPPLVSIRRIAAAILIVLNVLDNCLTQLPVSKSATDLCRKYVLAPFRIAAGALYGFLTVLGGGKRLEVAVHTVAWTIIFGGVALVLALPSANKAPVWIAIGIAGFCEAIISWATSNRKFVQSLCLPGAVALILWMLAEPTKNIEWRWSAAGLLLLISCLTAISALLPPRSVPAILQRAAVVLGIGALLTLGVTYFGHNALPAPWSVIPFLQHVNIWILAAAALTLSAIMAVIGAPLNTPVASAGVASLELAPSLDAAERIISSWPAKRRSIRFGASLATDWIYIAIYVSLLNDFVAYVQSLGPNPAIHTSILSIALSLLAWAPLIAGFLDAAPENLGMLYVYRQRSKSFRTRPKFDFMAPRIIRWSSLNKFALTFLVMLVAAGSLWFKWGNDIRRPSSKVANIVKLISRPNPSLY</sequence>
<feature type="transmembrane region" description="Helical" evidence="3">
    <location>
        <begin position="1309"/>
        <end position="1326"/>
    </location>
</feature>
<dbReference type="KEGG" id="ccot:CCAX7_36550"/>
<dbReference type="InterPro" id="IPR002641">
    <property type="entry name" value="PNPLA_dom"/>
</dbReference>
<proteinExistence type="predicted"/>
<keyword evidence="3" id="KW-0472">Membrane</keyword>
<dbReference type="PROSITE" id="PS51635">
    <property type="entry name" value="PNPLA"/>
    <property type="match status" value="1"/>
</dbReference>
<reference evidence="4 5" key="1">
    <citation type="journal article" date="2019" name="Int. J. Syst. Evol. Microbiol.">
        <title>Capsulimonas corticalis gen. nov., sp. nov., an aerobic capsulated bacterium, of a novel bacterial order, Capsulimonadales ord. nov., of the class Armatimonadia of the phylum Armatimonadetes.</title>
        <authorList>
            <person name="Li J."/>
            <person name="Kudo C."/>
            <person name="Tonouchi A."/>
        </authorList>
    </citation>
    <scope>NUCLEOTIDE SEQUENCE [LARGE SCALE GENOMIC DNA]</scope>
    <source>
        <strain evidence="4 5">AX-7</strain>
    </source>
</reference>
<feature type="short sequence motif" description="GXSXG" evidence="1">
    <location>
        <begin position="79"/>
        <end position="83"/>
    </location>
</feature>
<name>A0A402D1G6_9BACT</name>
<dbReference type="Proteomes" id="UP000287394">
    <property type="component" value="Chromosome"/>
</dbReference>
<keyword evidence="5" id="KW-1185">Reference proteome</keyword>
<keyword evidence="1" id="KW-0443">Lipid metabolism</keyword>
<feature type="transmembrane region" description="Helical" evidence="3">
    <location>
        <begin position="1375"/>
        <end position="1396"/>
    </location>
</feature>
<feature type="transmembrane region" description="Helical" evidence="3">
    <location>
        <begin position="1470"/>
        <end position="1489"/>
    </location>
</feature>
<dbReference type="Gene3D" id="3.40.1090.10">
    <property type="entry name" value="Cytosolic phospholipase A2 catalytic domain"/>
    <property type="match status" value="1"/>
</dbReference>
<gene>
    <name evidence="4" type="ORF">CCAX7_36550</name>
</gene>